<protein>
    <submittedName>
        <fullName evidence="2">Uroporphyrinogen-III synthase</fullName>
        <ecNumber evidence="2">4.2.1.75</ecNumber>
    </submittedName>
</protein>
<evidence type="ECO:0000313" key="2">
    <source>
        <dbReference type="EMBL" id="MBB5153369.1"/>
    </source>
</evidence>
<evidence type="ECO:0000259" key="1">
    <source>
        <dbReference type="Pfam" id="PF02602"/>
    </source>
</evidence>
<dbReference type="EC" id="4.2.1.75" evidence="2"/>
<dbReference type="GO" id="GO:0004852">
    <property type="term" value="F:uroporphyrinogen-III synthase activity"/>
    <property type="evidence" value="ECO:0007669"/>
    <property type="project" value="UniProtKB-EC"/>
</dbReference>
<dbReference type="InterPro" id="IPR003754">
    <property type="entry name" value="4pyrrol_synth_uPrphyn_synth"/>
</dbReference>
<name>A0A840Q3U3_9PSEU</name>
<gene>
    <name evidence="2" type="ORF">BJ970_000903</name>
</gene>
<dbReference type="InterPro" id="IPR039793">
    <property type="entry name" value="UROS/Hem4"/>
</dbReference>
<dbReference type="Pfam" id="PF02602">
    <property type="entry name" value="HEM4"/>
    <property type="match status" value="1"/>
</dbReference>
<dbReference type="SUPFAM" id="SSF69618">
    <property type="entry name" value="HemD-like"/>
    <property type="match status" value="1"/>
</dbReference>
<dbReference type="Proteomes" id="UP000584374">
    <property type="component" value="Unassembled WGS sequence"/>
</dbReference>
<dbReference type="EMBL" id="JACHIW010000001">
    <property type="protein sequence ID" value="MBB5153369.1"/>
    <property type="molecule type" value="Genomic_DNA"/>
</dbReference>
<dbReference type="Gene3D" id="3.40.50.10090">
    <property type="match status" value="2"/>
</dbReference>
<dbReference type="PANTHER" id="PTHR40082:SF1">
    <property type="entry name" value="BLR5956 PROTEIN"/>
    <property type="match status" value="1"/>
</dbReference>
<proteinExistence type="predicted"/>
<feature type="domain" description="Tetrapyrrole biosynthesis uroporphyrinogen III synthase" evidence="1">
    <location>
        <begin position="21"/>
        <end position="260"/>
    </location>
</feature>
<dbReference type="AlphaFoldDB" id="A0A840Q3U3"/>
<dbReference type="CDD" id="cd06578">
    <property type="entry name" value="HemD"/>
    <property type="match status" value="1"/>
</dbReference>
<accession>A0A840Q3U3</accession>
<keyword evidence="2" id="KW-0456">Lyase</keyword>
<evidence type="ECO:0000313" key="3">
    <source>
        <dbReference type="Proteomes" id="UP000584374"/>
    </source>
</evidence>
<sequence length="273" mass="29029">MQDVLNGFTVGVTAERKAAEIGALFARRGARVIFGAAMHTVPLPEDGELATATEEVLAVPVDYVVAVTGVGFRGWIEAAQLSGIGDRLLARLRSAEVMARGAKARGAVRGAGLVESWTSPSEESAEILEHLLAHDLAGKRVVLQVHGDPMLKFREALRAAGAEVVPVTVYRWTDPVDLPALDRLIDAVLQGEVDALAFTSAPAATNLLARADRTGRGARLRETLRDKVFIACVGPVTAAPIDAAGLPYMLPERARTASLVRLVADELPKYAVR</sequence>
<keyword evidence="3" id="KW-1185">Reference proteome</keyword>
<dbReference type="PANTHER" id="PTHR40082">
    <property type="entry name" value="BLR5956 PROTEIN"/>
    <property type="match status" value="1"/>
</dbReference>
<dbReference type="NCBIfam" id="NF005568">
    <property type="entry name" value="PRK07239.1"/>
    <property type="match status" value="1"/>
</dbReference>
<dbReference type="GO" id="GO:0006780">
    <property type="term" value="P:uroporphyrinogen III biosynthetic process"/>
    <property type="evidence" value="ECO:0007669"/>
    <property type="project" value="InterPro"/>
</dbReference>
<dbReference type="RefSeq" id="WP_184724077.1">
    <property type="nucleotide sequence ID" value="NZ_JACHIW010000001.1"/>
</dbReference>
<reference evidence="2 3" key="1">
    <citation type="submission" date="2020-08" db="EMBL/GenBank/DDBJ databases">
        <title>Sequencing the genomes of 1000 actinobacteria strains.</title>
        <authorList>
            <person name="Klenk H.-P."/>
        </authorList>
    </citation>
    <scope>NUCLEOTIDE SEQUENCE [LARGE SCALE GENOMIC DNA]</scope>
    <source>
        <strain evidence="2 3">DSM 45584</strain>
    </source>
</reference>
<organism evidence="2 3">
    <name type="scientific">Saccharopolyspora phatthalungensis</name>
    <dbReference type="NCBI Taxonomy" id="664693"/>
    <lineage>
        <taxon>Bacteria</taxon>
        <taxon>Bacillati</taxon>
        <taxon>Actinomycetota</taxon>
        <taxon>Actinomycetes</taxon>
        <taxon>Pseudonocardiales</taxon>
        <taxon>Pseudonocardiaceae</taxon>
        <taxon>Saccharopolyspora</taxon>
    </lineage>
</organism>
<comment type="caution">
    <text evidence="2">The sequence shown here is derived from an EMBL/GenBank/DDBJ whole genome shotgun (WGS) entry which is preliminary data.</text>
</comment>
<dbReference type="InterPro" id="IPR036108">
    <property type="entry name" value="4pyrrol_syn_uPrphyn_synt_sf"/>
</dbReference>